<protein>
    <recommendedName>
        <fullName evidence="2">Minor capsid protein P9 transmembrane helices domain-containing protein</fullName>
    </recommendedName>
</protein>
<proteinExistence type="predicted"/>
<dbReference type="Pfam" id="PF19066">
    <property type="entry name" value="P9_TM"/>
    <property type="match status" value="1"/>
</dbReference>
<evidence type="ECO:0000313" key="3">
    <source>
        <dbReference type="EMBL" id="QHS78814.1"/>
    </source>
</evidence>
<keyword evidence="1" id="KW-1133">Transmembrane helix</keyword>
<feature type="transmembrane region" description="Helical" evidence="1">
    <location>
        <begin position="57"/>
        <end position="75"/>
    </location>
</feature>
<evidence type="ECO:0000259" key="2">
    <source>
        <dbReference type="Pfam" id="PF19066"/>
    </source>
</evidence>
<dbReference type="AlphaFoldDB" id="A0A6C0AG95"/>
<dbReference type="EMBL" id="MN740605">
    <property type="protein sequence ID" value="QHS78814.1"/>
    <property type="molecule type" value="Genomic_DNA"/>
</dbReference>
<evidence type="ECO:0000256" key="1">
    <source>
        <dbReference type="SAM" id="Phobius"/>
    </source>
</evidence>
<keyword evidence="1" id="KW-0812">Transmembrane</keyword>
<feature type="domain" description="Minor capsid protein P9 transmembrane helices" evidence="2">
    <location>
        <begin position="4"/>
        <end position="71"/>
    </location>
</feature>
<feature type="transmembrane region" description="Helical" evidence="1">
    <location>
        <begin position="33"/>
        <end position="50"/>
    </location>
</feature>
<name>A0A6C0AG95_9ZZZZ</name>
<sequence>MSKVWTTNPGVLLSKQNLRYFIPTDDMTYVEKINAITRFIIYGSVLLYLIRGDINVFLIPIVGMVIMYFLVSWGVNLDELKESFGDKSELSCVKPTLNNPFMNVLPTDDRKRGSACKYTKDVKKEINNSFNSNLYLDLGDIYEKNNSQRQFYTMPSTQIPNKQEEFAKWLYNSKPICKEGNC</sequence>
<reference evidence="3" key="1">
    <citation type="journal article" date="2020" name="Nature">
        <title>Giant virus diversity and host interactions through global metagenomics.</title>
        <authorList>
            <person name="Schulz F."/>
            <person name="Roux S."/>
            <person name="Paez-Espino D."/>
            <person name="Jungbluth S."/>
            <person name="Walsh D.A."/>
            <person name="Denef V.J."/>
            <person name="McMahon K.D."/>
            <person name="Konstantinidis K.T."/>
            <person name="Eloe-Fadrosh E.A."/>
            <person name="Kyrpides N.C."/>
            <person name="Woyke T."/>
        </authorList>
    </citation>
    <scope>NUCLEOTIDE SEQUENCE</scope>
    <source>
        <strain evidence="3">GVMAG-S-1024976-23</strain>
    </source>
</reference>
<organism evidence="3">
    <name type="scientific">viral metagenome</name>
    <dbReference type="NCBI Taxonomy" id="1070528"/>
    <lineage>
        <taxon>unclassified sequences</taxon>
        <taxon>metagenomes</taxon>
        <taxon>organismal metagenomes</taxon>
    </lineage>
</organism>
<dbReference type="InterPro" id="IPR043915">
    <property type="entry name" value="P9_TM"/>
</dbReference>
<accession>A0A6C0AG95</accession>
<keyword evidence="1" id="KW-0472">Membrane</keyword>